<organism evidence="2 3">
    <name type="scientific">Nocardia tengchongensis</name>
    <dbReference type="NCBI Taxonomy" id="2055889"/>
    <lineage>
        <taxon>Bacteria</taxon>
        <taxon>Bacillati</taxon>
        <taxon>Actinomycetota</taxon>
        <taxon>Actinomycetes</taxon>
        <taxon>Mycobacteriales</taxon>
        <taxon>Nocardiaceae</taxon>
        <taxon>Nocardia</taxon>
    </lineage>
</organism>
<evidence type="ECO:0000313" key="2">
    <source>
        <dbReference type="EMBL" id="QVI23234.1"/>
    </source>
</evidence>
<protein>
    <submittedName>
        <fullName evidence="2">Helix-turn-helix domain-containing protein</fullName>
    </submittedName>
</protein>
<name>A0ABX8CUM0_9NOCA</name>
<dbReference type="SUPFAM" id="SSF46955">
    <property type="entry name" value="Putative DNA-binding domain"/>
    <property type="match status" value="1"/>
</dbReference>
<dbReference type="NCBIfam" id="TIGR01764">
    <property type="entry name" value="excise"/>
    <property type="match status" value="1"/>
</dbReference>
<dbReference type="Proteomes" id="UP000683310">
    <property type="component" value="Chromosome"/>
</dbReference>
<accession>A0ABX8CUM0</accession>
<sequence length="159" mass="17402">MTVALYSAEQVAAILGLHVRTVRGYVRDGRLPAVRMGKQYRISERDLRTFTGVVPDEPISTPHAHVSTVVHIDDVDRLAMDRITAHLAAATIGDSSVPVQLNVHWTYDESACRLTIFVVGDPESAAAVIRLIGTSTRAGREVSTEVCRCQSGRQAVEHR</sequence>
<gene>
    <name evidence="2" type="ORF">KHQ06_10195</name>
</gene>
<dbReference type="InterPro" id="IPR009061">
    <property type="entry name" value="DNA-bd_dom_put_sf"/>
</dbReference>
<dbReference type="EMBL" id="CP074371">
    <property type="protein sequence ID" value="QVI23234.1"/>
    <property type="molecule type" value="Genomic_DNA"/>
</dbReference>
<dbReference type="Pfam" id="PF12728">
    <property type="entry name" value="HTH_17"/>
    <property type="match status" value="1"/>
</dbReference>
<proteinExistence type="predicted"/>
<keyword evidence="3" id="KW-1185">Reference proteome</keyword>
<reference evidence="2 3" key="1">
    <citation type="submission" date="2021-04" db="EMBL/GenBank/DDBJ databases">
        <title>Nocardia tengchongensis.</title>
        <authorList>
            <person name="Zhuang k."/>
            <person name="Ran Y."/>
            <person name="Li W."/>
        </authorList>
    </citation>
    <scope>NUCLEOTIDE SEQUENCE [LARGE SCALE GENOMIC DNA]</scope>
    <source>
        <strain evidence="2 3">CFH S0057</strain>
    </source>
</reference>
<dbReference type="InterPro" id="IPR041657">
    <property type="entry name" value="HTH_17"/>
</dbReference>
<evidence type="ECO:0000313" key="3">
    <source>
        <dbReference type="Proteomes" id="UP000683310"/>
    </source>
</evidence>
<dbReference type="InterPro" id="IPR010093">
    <property type="entry name" value="SinI_DNA-bd"/>
</dbReference>
<feature type="domain" description="Helix-turn-helix" evidence="1">
    <location>
        <begin position="5"/>
        <end position="50"/>
    </location>
</feature>
<evidence type="ECO:0000259" key="1">
    <source>
        <dbReference type="Pfam" id="PF12728"/>
    </source>
</evidence>